<dbReference type="PANTHER" id="PTHR46086">
    <property type="entry name" value="ALPHA/BETA-HYDROLASES SUPERFAMILY PROTEIN"/>
    <property type="match status" value="1"/>
</dbReference>
<dbReference type="PANTHER" id="PTHR46086:SF17">
    <property type="entry name" value="ALPHA_BETA-HYDROLASES SUPERFAMILY PROTEIN"/>
    <property type="match status" value="1"/>
</dbReference>
<name>A0A314YBT8_PRUYE</name>
<dbReference type="OrthoDB" id="1192995at2759"/>
<dbReference type="GO" id="GO:0004806">
    <property type="term" value="F:triacylglycerol lipase activity"/>
    <property type="evidence" value="ECO:0007669"/>
    <property type="project" value="InterPro"/>
</dbReference>
<reference evidence="1 2" key="1">
    <citation type="submission" date="2018-02" db="EMBL/GenBank/DDBJ databases">
        <title>Draft genome of wild Prunus yedoensis var. nudiflora.</title>
        <authorList>
            <person name="Baek S."/>
            <person name="Kim J.-H."/>
            <person name="Choi K."/>
            <person name="Kim G.-B."/>
            <person name="Cho A."/>
            <person name="Jang H."/>
            <person name="Shin C.-H."/>
            <person name="Yu H.-J."/>
            <person name="Mun J.-H."/>
        </authorList>
    </citation>
    <scope>NUCLEOTIDE SEQUENCE [LARGE SCALE GENOMIC DNA]</scope>
    <source>
        <strain evidence="2">cv. Jeju island</strain>
        <tissue evidence="1">Leaf</tissue>
    </source>
</reference>
<dbReference type="EMBL" id="PJQY01001032">
    <property type="protein sequence ID" value="PQQ05875.1"/>
    <property type="molecule type" value="Genomic_DNA"/>
</dbReference>
<dbReference type="SUPFAM" id="SSF53474">
    <property type="entry name" value="alpha/beta-Hydrolases"/>
    <property type="match status" value="1"/>
</dbReference>
<dbReference type="Proteomes" id="UP000250321">
    <property type="component" value="Unassembled WGS sequence"/>
</dbReference>
<evidence type="ECO:0000313" key="2">
    <source>
        <dbReference type="Proteomes" id="UP000250321"/>
    </source>
</evidence>
<accession>A0A314YBT8</accession>
<comment type="caution">
    <text evidence="1">The sequence shown here is derived from an EMBL/GenBank/DDBJ whole genome shotgun (WGS) entry which is preliminary data.</text>
</comment>
<gene>
    <name evidence="1" type="ORF">Pyn_22334</name>
</gene>
<keyword evidence="2" id="KW-1185">Reference proteome</keyword>
<dbReference type="STRING" id="2094558.A0A314YBT8"/>
<organism evidence="1 2">
    <name type="scientific">Prunus yedoensis var. nudiflora</name>
    <dbReference type="NCBI Taxonomy" id="2094558"/>
    <lineage>
        <taxon>Eukaryota</taxon>
        <taxon>Viridiplantae</taxon>
        <taxon>Streptophyta</taxon>
        <taxon>Embryophyta</taxon>
        <taxon>Tracheophyta</taxon>
        <taxon>Spermatophyta</taxon>
        <taxon>Magnoliopsida</taxon>
        <taxon>eudicotyledons</taxon>
        <taxon>Gunneridae</taxon>
        <taxon>Pentapetalae</taxon>
        <taxon>rosids</taxon>
        <taxon>fabids</taxon>
        <taxon>Rosales</taxon>
        <taxon>Rosaceae</taxon>
        <taxon>Amygdaloideae</taxon>
        <taxon>Amygdaleae</taxon>
        <taxon>Prunus</taxon>
    </lineage>
</organism>
<proteinExistence type="predicted"/>
<evidence type="ECO:0000313" key="1">
    <source>
        <dbReference type="EMBL" id="PQQ05875.1"/>
    </source>
</evidence>
<dbReference type="InterPro" id="IPR044819">
    <property type="entry name" value="OBL-like"/>
</dbReference>
<dbReference type="AlphaFoldDB" id="A0A314YBT8"/>
<protein>
    <submittedName>
        <fullName evidence="1">Uncharacterized protein</fullName>
    </submittedName>
</protein>
<dbReference type="GO" id="GO:0006629">
    <property type="term" value="P:lipid metabolic process"/>
    <property type="evidence" value="ECO:0007669"/>
    <property type="project" value="InterPro"/>
</dbReference>
<dbReference type="Gene3D" id="3.40.50.1820">
    <property type="entry name" value="alpha/beta hydrolase"/>
    <property type="match status" value="1"/>
</dbReference>
<dbReference type="InterPro" id="IPR029058">
    <property type="entry name" value="AB_hydrolase_fold"/>
</dbReference>
<sequence length="125" mass="14590">MKKQLKVHDIKYHRIVYSNDLVPRVPSDSPTFLFKHFGKCLYYNSFYKQKALEEEPNNNYFDPRAAMSKHLTAIWELIRSFIIPYAKGPEYKESWLLKGIRVFGVIIPGVAAHNPQDYVNATRLG</sequence>